<organism evidence="9 10">
    <name type="scientific">Gekko japonicus</name>
    <name type="common">Schlegel's Japanese gecko</name>
    <dbReference type="NCBI Taxonomy" id="146911"/>
    <lineage>
        <taxon>Eukaryota</taxon>
        <taxon>Metazoa</taxon>
        <taxon>Chordata</taxon>
        <taxon>Craniata</taxon>
        <taxon>Vertebrata</taxon>
        <taxon>Euteleostomi</taxon>
        <taxon>Lepidosauria</taxon>
        <taxon>Squamata</taxon>
        <taxon>Bifurcata</taxon>
        <taxon>Gekkota</taxon>
        <taxon>Gekkonidae</taxon>
        <taxon>Gekkoninae</taxon>
        <taxon>Gekko</taxon>
    </lineage>
</organism>
<evidence type="ECO:0000256" key="6">
    <source>
        <dbReference type="ARBA" id="ARBA00022801"/>
    </source>
</evidence>
<evidence type="ECO:0000256" key="5">
    <source>
        <dbReference type="ARBA" id="ARBA00022723"/>
    </source>
</evidence>
<comment type="cofactor">
    <cofactor evidence="1">
        <name>a divalent metal cation</name>
        <dbReference type="ChEBI" id="CHEBI:60240"/>
    </cofactor>
</comment>
<proteinExistence type="inferred from homology"/>
<gene>
    <name evidence="10" type="primary">LOC107110533</name>
</gene>
<keyword evidence="6" id="KW-0378">Hydrolase</keyword>
<dbReference type="GeneID" id="107110533"/>
<dbReference type="InterPro" id="IPR045249">
    <property type="entry name" value="HARBI1-like"/>
</dbReference>
<evidence type="ECO:0000256" key="2">
    <source>
        <dbReference type="ARBA" id="ARBA00004123"/>
    </source>
</evidence>
<keyword evidence="5" id="KW-0479">Metal-binding</keyword>
<evidence type="ECO:0000256" key="3">
    <source>
        <dbReference type="ARBA" id="ARBA00006958"/>
    </source>
</evidence>
<dbReference type="Proteomes" id="UP000694871">
    <property type="component" value="Unplaced"/>
</dbReference>
<protein>
    <submittedName>
        <fullName evidence="10">Nuclease HARBI1</fullName>
    </submittedName>
</protein>
<reference evidence="10" key="1">
    <citation type="submission" date="2025-08" db="UniProtKB">
        <authorList>
            <consortium name="RefSeq"/>
        </authorList>
    </citation>
    <scope>IDENTIFICATION</scope>
</reference>
<dbReference type="InterPro" id="IPR027806">
    <property type="entry name" value="HARBI1_dom"/>
</dbReference>
<dbReference type="Pfam" id="PF13359">
    <property type="entry name" value="DDE_Tnp_4"/>
    <property type="match status" value="1"/>
</dbReference>
<name>A0ABM1JZC5_GEKJA</name>
<evidence type="ECO:0000259" key="8">
    <source>
        <dbReference type="Pfam" id="PF13359"/>
    </source>
</evidence>
<dbReference type="PANTHER" id="PTHR22930">
    <property type="match status" value="1"/>
</dbReference>
<evidence type="ECO:0000256" key="7">
    <source>
        <dbReference type="ARBA" id="ARBA00023242"/>
    </source>
</evidence>
<evidence type="ECO:0000313" key="10">
    <source>
        <dbReference type="RefSeq" id="XP_015266812.1"/>
    </source>
</evidence>
<keyword evidence="7" id="KW-0539">Nucleus</keyword>
<evidence type="ECO:0000313" key="9">
    <source>
        <dbReference type="Proteomes" id="UP000694871"/>
    </source>
</evidence>
<accession>A0ABM1JZC5</accession>
<evidence type="ECO:0000256" key="1">
    <source>
        <dbReference type="ARBA" id="ARBA00001968"/>
    </source>
</evidence>
<keyword evidence="4" id="KW-0540">Nuclease</keyword>
<sequence length="319" mass="35934">MWLVDVLRDTLQRQCTVMREPVSVEERVAVGVWWMANIMSYRTIGQLFGLARSTVAGIAMEVTRAISEQLHHRLVALRNPDRVMRAFAAKGFPQCVGAMDGCHIRVRVPVPLAHLYMNRKNYTSVLLQGTVDNVGRFVDIVVGQSGQSHDAHVLMRSNIMARMEAGVYVPGNPTRTFEGVPVPPLIVADAAYPLRRWLIPPYKGHLNAQQAHFNKVQGRVRNVVERAFGRLKARWRCLLLELPVELRNVSPVVAACCILHNLCEDRGHAVPEVCTEQELRALAEAELAPLEPDPRTADAAGERVREALKTWLWRRARRP</sequence>
<keyword evidence="9" id="KW-1185">Reference proteome</keyword>
<evidence type="ECO:0000256" key="4">
    <source>
        <dbReference type="ARBA" id="ARBA00022722"/>
    </source>
</evidence>
<comment type="subcellular location">
    <subcellularLocation>
        <location evidence="2">Nucleus</location>
    </subcellularLocation>
</comment>
<feature type="domain" description="DDE Tnp4" evidence="8">
    <location>
        <begin position="99"/>
        <end position="261"/>
    </location>
</feature>
<comment type="similarity">
    <text evidence="3">Belongs to the HARBI1 family.</text>
</comment>
<dbReference type="RefSeq" id="XP_015266812.1">
    <property type="nucleotide sequence ID" value="XM_015411326.1"/>
</dbReference>
<dbReference type="PANTHER" id="PTHR22930:SF206">
    <property type="entry name" value="NUCLEASE HARBI1"/>
    <property type="match status" value="1"/>
</dbReference>